<feature type="domain" description="Helitron helicase-like" evidence="2">
    <location>
        <begin position="395"/>
        <end position="576"/>
    </location>
</feature>
<name>A0A8H7QH85_9FUNG</name>
<proteinExistence type="predicted"/>
<keyword evidence="4" id="KW-1185">Reference proteome</keyword>
<dbReference type="PANTHER" id="PTHR45786">
    <property type="entry name" value="DNA BINDING PROTEIN-LIKE"/>
    <property type="match status" value="1"/>
</dbReference>
<dbReference type="InterPro" id="IPR025476">
    <property type="entry name" value="Helitron_helicase-like"/>
</dbReference>
<reference evidence="3" key="1">
    <citation type="submission" date="2020-12" db="EMBL/GenBank/DDBJ databases">
        <title>Metabolic potential, ecology and presence of endohyphal bacteria is reflected in genomic diversity of Mucoromycotina.</title>
        <authorList>
            <person name="Muszewska A."/>
            <person name="Okrasinska A."/>
            <person name="Steczkiewicz K."/>
            <person name="Drgas O."/>
            <person name="Orlowska M."/>
            <person name="Perlinska-Lenart U."/>
            <person name="Aleksandrzak-Piekarczyk T."/>
            <person name="Szatraj K."/>
            <person name="Zielenkiewicz U."/>
            <person name="Pilsyk S."/>
            <person name="Malc E."/>
            <person name="Mieczkowski P."/>
            <person name="Kruszewska J.S."/>
            <person name="Biernat P."/>
            <person name="Pawlowska J."/>
        </authorList>
    </citation>
    <scope>NUCLEOTIDE SEQUENCE</scope>
    <source>
        <strain evidence="3">WA0000017839</strain>
    </source>
</reference>
<dbReference type="AlphaFoldDB" id="A0A8H7QH85"/>
<evidence type="ECO:0000313" key="3">
    <source>
        <dbReference type="EMBL" id="KAG2192401.1"/>
    </source>
</evidence>
<sequence>MLPTQRLCASCNLPGHSRRSNLLCPLNPRNTSLYIPQKRTNDDTLSPEEEHLTESRRSSVAAVRVGQDQSEEETSAAANSVVAAIINTENVENRSIMEVYSVRGIARSSAITEPSVDYQGRMDVECAFCGSIMWINERIARSSLTRPRFNMCCAKGKILLPSFEPTPPEIASLLTHNNTPASKEFFTKIRAYNSTLSFTSLGANIDHSVGNNRGGAYSFRIHGTICHKIRSILPVTPEDTVNPRYAQIYIYDPISQVDHRHHNASHLNRHILEQIQNCLIRVNPFVSLFKSMEHYAQVSNQIIDMTLRLVAEGPHDQRRYNAPTAEEVAVLIMNNEPGSSRDIVLHTRSEELQRINEYHRSYDSLHYVMMFPFGEDGWTITSCDLSGNKVTAMQWYSSRFMYRQNTNHHLHLFGRLFQQYVVDMYAKIEHNRMSFITNNQDRLRVDLYSGIQDAMNLDDSDLANLGRRVILPSSFVGSPRHMRQLYQDAMSIVRHFGKPDLFITFTCNPTWPEITNSLLAGQRANDRPDLCSRVFNLKLKELMNDLTRKHILGKVLAFVNVIEFQKRGLPHAHILLILCSEDKPTTVEVYDKIVSAELPDPESHPLAYETVQRNMMHGPCGQQNPRAQCMENGECKKRFPKSFCTETVEDGSGYPKYRRRDDGRSVTRGASLLDNRWVVPHNLYLCAKYNAHINVEICTSVSAVKYLYKYVYKGHDRAMTSVQSAASSSENGNVQQQEQPTNEVAEFLDARYVSASEACWRIFSFKLHQEHPTHQRLAIHLENSQPVYFRDSANIEVLSNTNSNTTLTAWFSYNAEHEESRQYLYTDFPGHFVWNKMGRYWTPRRRFERETIGRVYAISPRDTEKYFLRILLHNVRGATSFQNIRTVNGHQYDTNQAACRALNLLMDDNEWKDCIEEAITYQIPSSLRRLFAILLVFCTISDPFVL</sequence>
<evidence type="ECO:0000256" key="1">
    <source>
        <dbReference type="SAM" id="MobiDB-lite"/>
    </source>
</evidence>
<gene>
    <name evidence="3" type="ORF">INT47_012468</name>
</gene>
<dbReference type="EMBL" id="JAEPRD010000292">
    <property type="protein sequence ID" value="KAG2192401.1"/>
    <property type="molecule type" value="Genomic_DNA"/>
</dbReference>
<protein>
    <recommendedName>
        <fullName evidence="2">Helitron helicase-like domain-containing protein</fullName>
    </recommendedName>
</protein>
<accession>A0A8H7QH85</accession>
<evidence type="ECO:0000259" key="2">
    <source>
        <dbReference type="Pfam" id="PF14214"/>
    </source>
</evidence>
<dbReference type="Pfam" id="PF14214">
    <property type="entry name" value="Helitron_like_N"/>
    <property type="match status" value="1"/>
</dbReference>
<feature type="region of interest" description="Disordered" evidence="1">
    <location>
        <begin position="34"/>
        <end position="60"/>
    </location>
</feature>
<comment type="caution">
    <text evidence="3">The sequence shown here is derived from an EMBL/GenBank/DDBJ whole genome shotgun (WGS) entry which is preliminary data.</text>
</comment>
<evidence type="ECO:0000313" key="4">
    <source>
        <dbReference type="Proteomes" id="UP000603453"/>
    </source>
</evidence>
<feature type="compositionally biased region" description="Basic and acidic residues" evidence="1">
    <location>
        <begin position="48"/>
        <end position="57"/>
    </location>
</feature>
<dbReference type="PANTHER" id="PTHR45786:SF74">
    <property type="entry name" value="ATP-DEPENDENT DNA HELICASE"/>
    <property type="match status" value="1"/>
</dbReference>
<organism evidence="3 4">
    <name type="scientific">Mucor saturninus</name>
    <dbReference type="NCBI Taxonomy" id="64648"/>
    <lineage>
        <taxon>Eukaryota</taxon>
        <taxon>Fungi</taxon>
        <taxon>Fungi incertae sedis</taxon>
        <taxon>Mucoromycota</taxon>
        <taxon>Mucoromycotina</taxon>
        <taxon>Mucoromycetes</taxon>
        <taxon>Mucorales</taxon>
        <taxon>Mucorineae</taxon>
        <taxon>Mucoraceae</taxon>
        <taxon>Mucor</taxon>
    </lineage>
</organism>
<dbReference type="Proteomes" id="UP000603453">
    <property type="component" value="Unassembled WGS sequence"/>
</dbReference>
<dbReference type="OrthoDB" id="2276331at2759"/>